<feature type="transmembrane region" description="Helical" evidence="6">
    <location>
        <begin position="151"/>
        <end position="170"/>
    </location>
</feature>
<dbReference type="InterPro" id="IPR012506">
    <property type="entry name" value="TMEM86B-like"/>
</dbReference>
<keyword evidence="5 6" id="KW-0472">Membrane</keyword>
<evidence type="ECO:0000256" key="2">
    <source>
        <dbReference type="ARBA" id="ARBA00007375"/>
    </source>
</evidence>
<dbReference type="GO" id="GO:0016020">
    <property type="term" value="C:membrane"/>
    <property type="evidence" value="ECO:0007669"/>
    <property type="project" value="UniProtKB-SubCell"/>
</dbReference>
<organism evidence="7 8">
    <name type="scientific">Triangularia verruculosa</name>
    <dbReference type="NCBI Taxonomy" id="2587418"/>
    <lineage>
        <taxon>Eukaryota</taxon>
        <taxon>Fungi</taxon>
        <taxon>Dikarya</taxon>
        <taxon>Ascomycota</taxon>
        <taxon>Pezizomycotina</taxon>
        <taxon>Sordariomycetes</taxon>
        <taxon>Sordariomycetidae</taxon>
        <taxon>Sordariales</taxon>
        <taxon>Podosporaceae</taxon>
        <taxon>Triangularia</taxon>
    </lineage>
</organism>
<accession>A0AAN6XDU2</accession>
<dbReference type="PANTHER" id="PTHR31885">
    <property type="entry name" value="GH04784P"/>
    <property type="match status" value="1"/>
</dbReference>
<proteinExistence type="inferred from homology"/>
<dbReference type="GO" id="GO:0016787">
    <property type="term" value="F:hydrolase activity"/>
    <property type="evidence" value="ECO:0007669"/>
    <property type="project" value="TreeGrafter"/>
</dbReference>
<evidence type="ECO:0000256" key="6">
    <source>
        <dbReference type="SAM" id="Phobius"/>
    </source>
</evidence>
<evidence type="ECO:0000256" key="4">
    <source>
        <dbReference type="ARBA" id="ARBA00022989"/>
    </source>
</evidence>
<dbReference type="AlphaFoldDB" id="A0AAN6XDU2"/>
<comment type="similarity">
    <text evidence="2">Belongs to the TMEM86 family.</text>
</comment>
<dbReference type="Pfam" id="PF07947">
    <property type="entry name" value="YhhN"/>
    <property type="match status" value="1"/>
</dbReference>
<feature type="transmembrane region" description="Helical" evidence="6">
    <location>
        <begin position="237"/>
        <end position="259"/>
    </location>
</feature>
<gene>
    <name evidence="7" type="ORF">QBC40DRAFT_341116</name>
</gene>
<feature type="transmembrane region" description="Helical" evidence="6">
    <location>
        <begin position="205"/>
        <end position="225"/>
    </location>
</feature>
<evidence type="ECO:0000256" key="1">
    <source>
        <dbReference type="ARBA" id="ARBA00004141"/>
    </source>
</evidence>
<feature type="transmembrane region" description="Helical" evidence="6">
    <location>
        <begin position="182"/>
        <end position="199"/>
    </location>
</feature>
<keyword evidence="4 6" id="KW-1133">Transmembrane helix</keyword>
<reference evidence="7" key="1">
    <citation type="journal article" date="2023" name="Mol. Phylogenet. Evol.">
        <title>Genome-scale phylogeny and comparative genomics of the fungal order Sordariales.</title>
        <authorList>
            <person name="Hensen N."/>
            <person name="Bonometti L."/>
            <person name="Westerberg I."/>
            <person name="Brannstrom I.O."/>
            <person name="Guillou S."/>
            <person name="Cros-Aarteil S."/>
            <person name="Calhoun S."/>
            <person name="Haridas S."/>
            <person name="Kuo A."/>
            <person name="Mondo S."/>
            <person name="Pangilinan J."/>
            <person name="Riley R."/>
            <person name="LaButti K."/>
            <person name="Andreopoulos B."/>
            <person name="Lipzen A."/>
            <person name="Chen C."/>
            <person name="Yan M."/>
            <person name="Daum C."/>
            <person name="Ng V."/>
            <person name="Clum A."/>
            <person name="Steindorff A."/>
            <person name="Ohm R.A."/>
            <person name="Martin F."/>
            <person name="Silar P."/>
            <person name="Natvig D.O."/>
            <person name="Lalanne C."/>
            <person name="Gautier V."/>
            <person name="Ament-Velasquez S.L."/>
            <person name="Kruys A."/>
            <person name="Hutchinson M.I."/>
            <person name="Powell A.J."/>
            <person name="Barry K."/>
            <person name="Miller A.N."/>
            <person name="Grigoriev I.V."/>
            <person name="Debuchy R."/>
            <person name="Gladieux P."/>
            <person name="Hiltunen Thoren M."/>
            <person name="Johannesson H."/>
        </authorList>
    </citation>
    <scope>NUCLEOTIDE SEQUENCE</scope>
    <source>
        <strain evidence="7">CBS 315.58</strain>
    </source>
</reference>
<comment type="subcellular location">
    <subcellularLocation>
        <location evidence="1">Membrane</location>
        <topology evidence="1">Multi-pass membrane protein</topology>
    </subcellularLocation>
</comment>
<comment type="caution">
    <text evidence="7">The sequence shown here is derived from an EMBL/GenBank/DDBJ whole genome shotgun (WGS) entry which is preliminary data.</text>
</comment>
<reference evidence="7" key="2">
    <citation type="submission" date="2023-05" db="EMBL/GenBank/DDBJ databases">
        <authorList>
            <consortium name="Lawrence Berkeley National Laboratory"/>
            <person name="Steindorff A."/>
            <person name="Hensen N."/>
            <person name="Bonometti L."/>
            <person name="Westerberg I."/>
            <person name="Brannstrom I.O."/>
            <person name="Guillou S."/>
            <person name="Cros-Aarteil S."/>
            <person name="Calhoun S."/>
            <person name="Haridas S."/>
            <person name="Kuo A."/>
            <person name="Mondo S."/>
            <person name="Pangilinan J."/>
            <person name="Riley R."/>
            <person name="Labutti K."/>
            <person name="Andreopoulos B."/>
            <person name="Lipzen A."/>
            <person name="Chen C."/>
            <person name="Yanf M."/>
            <person name="Daum C."/>
            <person name="Ng V."/>
            <person name="Clum A."/>
            <person name="Ohm R."/>
            <person name="Martin F."/>
            <person name="Silar P."/>
            <person name="Natvig D."/>
            <person name="Lalanne C."/>
            <person name="Gautier V."/>
            <person name="Ament-Velasquez S.L."/>
            <person name="Kruys A."/>
            <person name="Hutchinson M.I."/>
            <person name="Powell A.J."/>
            <person name="Barry K."/>
            <person name="Miller A.N."/>
            <person name="Grigoriev I.V."/>
            <person name="Debuchy R."/>
            <person name="Gladieux P."/>
            <person name="Thoren M.H."/>
            <person name="Johannesson H."/>
        </authorList>
    </citation>
    <scope>NUCLEOTIDE SEQUENCE</scope>
    <source>
        <strain evidence="7">CBS 315.58</strain>
    </source>
</reference>
<keyword evidence="3 6" id="KW-0812">Transmembrane</keyword>
<keyword evidence="8" id="KW-1185">Reference proteome</keyword>
<dbReference type="EMBL" id="MU863942">
    <property type="protein sequence ID" value="KAK4198709.1"/>
    <property type="molecule type" value="Genomic_DNA"/>
</dbReference>
<protein>
    <submittedName>
        <fullName evidence="7">YhhN-like protein-domain-containing protein</fullName>
    </submittedName>
</protein>
<feature type="transmembrane region" description="Helical" evidence="6">
    <location>
        <begin position="110"/>
        <end position="131"/>
    </location>
</feature>
<evidence type="ECO:0000313" key="8">
    <source>
        <dbReference type="Proteomes" id="UP001303160"/>
    </source>
</evidence>
<evidence type="ECO:0000256" key="5">
    <source>
        <dbReference type="ARBA" id="ARBA00023136"/>
    </source>
</evidence>
<name>A0AAN6XDU2_9PEZI</name>
<evidence type="ECO:0000256" key="3">
    <source>
        <dbReference type="ARBA" id="ARBA00022692"/>
    </source>
</evidence>
<evidence type="ECO:0000313" key="7">
    <source>
        <dbReference type="EMBL" id="KAK4198709.1"/>
    </source>
</evidence>
<sequence length="260" mass="27541">MECQKTSQRAQQKANAVALLCQFSSCQAAMSTNAYTTDSAVLAASICSAIVYQAMVRAPPSYPRMVIKTASTALLSAFCYLRDGPTLLVGALALGSTGDAFLAWNDETSFLLGLASFLVAHVLYIVLFFHIGPSAGDIGAKLQLLRNSHDWRLGTAGVLAVLVPVMVVQLMPKVGKDLRAPVAVYSLTIFAMALMALTLESSQVMTGAVMFASSDSILATGRFLVPTASAHQAWMHNAVWFLYYGGQLLIALGVVGVVAV</sequence>
<dbReference type="Proteomes" id="UP001303160">
    <property type="component" value="Unassembled WGS sequence"/>
</dbReference>
<dbReference type="PANTHER" id="PTHR31885:SF6">
    <property type="entry name" value="GH04784P"/>
    <property type="match status" value="1"/>
</dbReference>